<dbReference type="Proteomes" id="UP000448943">
    <property type="component" value="Unassembled WGS sequence"/>
</dbReference>
<organism evidence="1 2">
    <name type="scientific">Chengkuizengella marina</name>
    <dbReference type="NCBI Taxonomy" id="2507566"/>
    <lineage>
        <taxon>Bacteria</taxon>
        <taxon>Bacillati</taxon>
        <taxon>Bacillota</taxon>
        <taxon>Bacilli</taxon>
        <taxon>Bacillales</taxon>
        <taxon>Paenibacillaceae</taxon>
        <taxon>Chengkuizengella</taxon>
    </lineage>
</organism>
<evidence type="ECO:0000313" key="1">
    <source>
        <dbReference type="EMBL" id="NBI31141.1"/>
    </source>
</evidence>
<reference evidence="1 2" key="1">
    <citation type="submission" date="2019-01" db="EMBL/GenBank/DDBJ databases">
        <title>Chengkuizengella sp. nov., isolated from deep-sea sediment of East Pacific Ocean.</title>
        <authorList>
            <person name="Yang J."/>
            <person name="Lai Q."/>
            <person name="Shao Z."/>
        </authorList>
    </citation>
    <scope>NUCLEOTIDE SEQUENCE [LARGE SCALE GENOMIC DNA]</scope>
    <source>
        <strain evidence="1 2">YPA3-1-1</strain>
    </source>
</reference>
<dbReference type="OrthoDB" id="2664283at2"/>
<evidence type="ECO:0000313" key="2">
    <source>
        <dbReference type="Proteomes" id="UP000448943"/>
    </source>
</evidence>
<dbReference type="RefSeq" id="WP_160647965.1">
    <property type="nucleotide sequence ID" value="NZ_SIJB01000061.1"/>
</dbReference>
<comment type="caution">
    <text evidence="1">The sequence shown here is derived from an EMBL/GenBank/DDBJ whole genome shotgun (WGS) entry which is preliminary data.</text>
</comment>
<keyword evidence="2" id="KW-1185">Reference proteome</keyword>
<name>A0A6N9Q8X9_9BACL</name>
<dbReference type="AlphaFoldDB" id="A0A6N9Q8X9"/>
<accession>A0A6N9Q8X9</accession>
<protein>
    <submittedName>
        <fullName evidence="1">Uncharacterized protein</fullName>
    </submittedName>
</protein>
<sequence>MNGQKVEIKWHSPDLDAKVKYPNSNSGNGWTAQIKIGKKLLGQDGKLYKKPNNLTHIPIE</sequence>
<proteinExistence type="predicted"/>
<gene>
    <name evidence="1" type="ORF">ERL59_19595</name>
</gene>
<dbReference type="EMBL" id="SIJB01000061">
    <property type="protein sequence ID" value="NBI31141.1"/>
    <property type="molecule type" value="Genomic_DNA"/>
</dbReference>